<organism evidence="7 8">
    <name type="scientific">Prauserella rugosa</name>
    <dbReference type="NCBI Taxonomy" id="43354"/>
    <lineage>
        <taxon>Bacteria</taxon>
        <taxon>Bacillati</taxon>
        <taxon>Actinomycetota</taxon>
        <taxon>Actinomycetes</taxon>
        <taxon>Pseudonocardiales</taxon>
        <taxon>Pseudonocardiaceae</taxon>
        <taxon>Prauserella</taxon>
    </lineage>
</organism>
<gene>
    <name evidence="7" type="ORF">JD82_04658</name>
</gene>
<dbReference type="GO" id="GO:0009236">
    <property type="term" value="P:cobalamin biosynthetic process"/>
    <property type="evidence" value="ECO:0007669"/>
    <property type="project" value="UniProtKB-UniPathway"/>
</dbReference>
<dbReference type="SUPFAM" id="SSF53790">
    <property type="entry name" value="Tetrapyrrole methylase"/>
    <property type="match status" value="1"/>
</dbReference>
<dbReference type="InterPro" id="IPR029063">
    <property type="entry name" value="SAM-dependent_MTases_sf"/>
</dbReference>
<dbReference type="InterPro" id="IPR014777">
    <property type="entry name" value="4pyrrole_Mease_sub1"/>
</dbReference>
<accession>A0A660CGU4</accession>
<dbReference type="PIRSF" id="PIRSF036428">
    <property type="entry name" value="CobL"/>
    <property type="match status" value="1"/>
</dbReference>
<keyword evidence="8" id="KW-1185">Reference proteome</keyword>
<evidence type="ECO:0000313" key="7">
    <source>
        <dbReference type="EMBL" id="TWH22768.1"/>
    </source>
</evidence>
<evidence type="ECO:0000259" key="6">
    <source>
        <dbReference type="Pfam" id="PF00590"/>
    </source>
</evidence>
<dbReference type="InterPro" id="IPR014008">
    <property type="entry name" value="Cbl_synth_MTase_CbiT"/>
</dbReference>
<dbReference type="InterPro" id="IPR012818">
    <property type="entry name" value="CbiE"/>
</dbReference>
<feature type="domain" description="Tetrapyrrole methylase" evidence="6">
    <location>
        <begin position="13"/>
        <end position="195"/>
    </location>
</feature>
<dbReference type="InterPro" id="IPR006365">
    <property type="entry name" value="Cbl_synth_CobL"/>
</dbReference>
<evidence type="ECO:0000313" key="8">
    <source>
        <dbReference type="Proteomes" id="UP000317303"/>
    </source>
</evidence>
<dbReference type="GO" id="GO:0032259">
    <property type="term" value="P:methylation"/>
    <property type="evidence" value="ECO:0007669"/>
    <property type="project" value="UniProtKB-KW"/>
</dbReference>
<comment type="caution">
    <text evidence="7">The sequence shown here is derived from an EMBL/GenBank/DDBJ whole genome shotgun (WGS) entry which is preliminary data.</text>
</comment>
<comment type="pathway">
    <text evidence="1">Cofactor biosynthesis; adenosylcobalamin biosynthesis.</text>
</comment>
<dbReference type="InterPro" id="IPR035996">
    <property type="entry name" value="4pyrrol_Methylase_sf"/>
</dbReference>
<name>A0A660CGU4_9PSEU</name>
<evidence type="ECO:0000256" key="4">
    <source>
        <dbReference type="ARBA" id="ARBA00022679"/>
    </source>
</evidence>
<dbReference type="Gene3D" id="3.40.50.150">
    <property type="entry name" value="Vaccinia Virus protein VP39"/>
    <property type="match status" value="1"/>
</dbReference>
<keyword evidence="3 7" id="KW-0489">Methyltransferase</keyword>
<dbReference type="CDD" id="cd11644">
    <property type="entry name" value="Precorrin-6Y-MT"/>
    <property type="match status" value="1"/>
</dbReference>
<keyword evidence="4 7" id="KW-0808">Transferase</keyword>
<evidence type="ECO:0000256" key="1">
    <source>
        <dbReference type="ARBA" id="ARBA00004953"/>
    </source>
</evidence>
<reference evidence="7 8" key="1">
    <citation type="submission" date="2019-07" db="EMBL/GenBank/DDBJ databases">
        <title>R&amp;d 2014.</title>
        <authorList>
            <person name="Klenk H.-P."/>
        </authorList>
    </citation>
    <scope>NUCLEOTIDE SEQUENCE [LARGE SCALE GENOMIC DNA]</scope>
    <source>
        <strain evidence="7 8">DSM 43194</strain>
    </source>
</reference>
<evidence type="ECO:0000256" key="3">
    <source>
        <dbReference type="ARBA" id="ARBA00022603"/>
    </source>
</evidence>
<dbReference type="UniPathway" id="UPA00148"/>
<dbReference type="EMBL" id="VLJV01000001">
    <property type="protein sequence ID" value="TWH22768.1"/>
    <property type="molecule type" value="Genomic_DNA"/>
</dbReference>
<dbReference type="PANTHER" id="PTHR43182">
    <property type="entry name" value="COBALT-PRECORRIN-6B C(15)-METHYLTRANSFERASE (DECARBOXYLATING)"/>
    <property type="match status" value="1"/>
</dbReference>
<dbReference type="NCBIfam" id="TIGR02469">
    <property type="entry name" value="CbiT"/>
    <property type="match status" value="1"/>
</dbReference>
<dbReference type="NCBIfam" id="TIGR02467">
    <property type="entry name" value="CbiE"/>
    <property type="match status" value="1"/>
</dbReference>
<evidence type="ECO:0000256" key="5">
    <source>
        <dbReference type="ARBA" id="ARBA00022691"/>
    </source>
</evidence>
<proteinExistence type="predicted"/>
<dbReference type="InterPro" id="IPR050714">
    <property type="entry name" value="Cobalamin_biosynth_MTase"/>
</dbReference>
<dbReference type="Pfam" id="PF00590">
    <property type="entry name" value="TP_methylase"/>
    <property type="match status" value="1"/>
</dbReference>
<dbReference type="GO" id="GO:0008276">
    <property type="term" value="F:protein methyltransferase activity"/>
    <property type="evidence" value="ECO:0007669"/>
    <property type="project" value="InterPro"/>
</dbReference>
<dbReference type="InterPro" id="IPR000878">
    <property type="entry name" value="4pyrrol_Mease"/>
</dbReference>
<dbReference type="Gene3D" id="3.30.950.10">
    <property type="entry name" value="Methyltransferase, Cobalt-precorrin-4 Transmethylase, Domain 2"/>
    <property type="match status" value="1"/>
</dbReference>
<dbReference type="PANTHER" id="PTHR43182:SF1">
    <property type="entry name" value="COBALT-PRECORRIN-7 C(5)-METHYLTRANSFERASE"/>
    <property type="match status" value="1"/>
</dbReference>
<dbReference type="AlphaFoldDB" id="A0A660CGU4"/>
<dbReference type="SUPFAM" id="SSF53335">
    <property type="entry name" value="S-adenosyl-L-methionine-dependent methyltransferases"/>
    <property type="match status" value="1"/>
</dbReference>
<sequence length="411" mass="43246">MFVGTQLPWPIVTITVVGIGADGWDGMSPEGRAELETCDVLVGGQRQLDLVPEGTYEKRPWPSPLLPALDELLAELRGRRVGVLASGDPLLSGIGGTLVRRLGADAVHIVPAVSSVTLARARLGWTAEETEVVSAVGRDVRAVLRVLAPRRRVLVLSTGAETPRELARLLSDHGFGDSAMTVLENLGGAGERRIDAAARDWDEAAPPAIAPLNVVAIECVGTAYSLVAGLPDEAFEHDGQLTKRDLRASALARLAPTPGEVLWDVGAGAGSVAVEWCRVHAANRAIAVESRQDRGERIARNAGNLGVPHVRVVTGRAPEALADLDRPDAVFVGGGVAGEGVLTTCWHALRPGGRLVAHGVTLEAERVLAEQYASLGGELTRISVERAAPLGGLTGWTPARAVTQWSVNKQP</sequence>
<dbReference type="InterPro" id="IPR014776">
    <property type="entry name" value="4pyrrole_Mease_sub2"/>
</dbReference>
<dbReference type="Gene3D" id="3.40.1010.10">
    <property type="entry name" value="Cobalt-precorrin-4 Transmethylase, Domain 1"/>
    <property type="match status" value="1"/>
</dbReference>
<dbReference type="CDD" id="cd02440">
    <property type="entry name" value="AdoMet_MTases"/>
    <property type="match status" value="1"/>
</dbReference>
<evidence type="ECO:0000256" key="2">
    <source>
        <dbReference type="ARBA" id="ARBA00022573"/>
    </source>
</evidence>
<dbReference type="Proteomes" id="UP000317303">
    <property type="component" value="Unassembled WGS sequence"/>
</dbReference>
<keyword evidence="5" id="KW-0949">S-adenosyl-L-methionine</keyword>
<protein>
    <submittedName>
        <fullName evidence="7">Precorrin-6Y C5,15-methyltransferase (Decarboxylating)</fullName>
    </submittedName>
</protein>
<keyword evidence="2" id="KW-0169">Cobalamin biosynthesis</keyword>